<feature type="transmembrane region" description="Helical" evidence="2">
    <location>
        <begin position="1443"/>
        <end position="1466"/>
    </location>
</feature>
<feature type="compositionally biased region" description="Low complexity" evidence="1">
    <location>
        <begin position="1209"/>
        <end position="1219"/>
    </location>
</feature>
<keyword evidence="2" id="KW-0472">Membrane</keyword>
<organism evidence="4">
    <name type="scientific">Tetrahymena pigmentosa</name>
    <dbReference type="NCBI Taxonomy" id="5907"/>
    <lineage>
        <taxon>Eukaryota</taxon>
        <taxon>Sar</taxon>
        <taxon>Alveolata</taxon>
        <taxon>Ciliophora</taxon>
        <taxon>Intramacronucleata</taxon>
        <taxon>Oligohymenophorea</taxon>
        <taxon>Hymenostomatida</taxon>
        <taxon>Tetrahymenina</taxon>
        <taxon>Tetrahymenidae</taxon>
        <taxon>Tetrahymena</taxon>
    </lineage>
</organism>
<feature type="region of interest" description="Disordered" evidence="1">
    <location>
        <begin position="1369"/>
        <end position="1389"/>
    </location>
</feature>
<keyword evidence="3" id="KW-0732">Signal</keyword>
<feature type="transmembrane region" description="Helical" evidence="2">
    <location>
        <begin position="1402"/>
        <end position="1422"/>
    </location>
</feature>
<sequence length="1504" mass="171196">MKDNKTKVFLCVLILYLTYKTCYSQIPEPFFIKIVNDQKIQYFKQIQKTLQFEEYYASLVYKNAASSIDELSIQLNFARICIHIPFKLKTIQSYVLIVSENRIVQTIDLSSNYCLLGINIGQPPILSFGSDYIFSVKIILDSNNQNLNSEVISFRTNIINEAYNLQVIGNQPSHIQTESSFNIINSRISIQGFADIIFTIPQKIQLKFGEENLILEYNLSKLDYEITFDAIKNSQEPTIVKNDSTINLISSIKLFQANAKSYGFQLCFSGLQFKDLINLQIEVYDEGENVIAISDLITINRQIQCSNKLQQFSSLSSPLIGISQNLEFQFNIEKQLESDQTIVIFYSSSIKIKAIRKQIFVTLQTSGSSLEIKVHCRAFDNQTIVCQKGLLKTYNANGLVKLVIPFSKLLDNQNVPYKFMLSLRDAFSNDNCQTSSPVEFNVLPQVSQMTMVFQKNMITLSINLEQPISEEQTLIATIPQCLRLNQNPRLINYVNINSDTIVTSLSQNQFSITNIVPKNLLAIPINTQISITLMHFEIVQEYLTNQNYWSIYSIYQGSKSFESKPQLLKFDAQPLKIKKFEYTRGKNGQEGETDIEFVIDSPYILIPDNYPKPAQSRSIISISLPPIFSYLQNNTQVKILYEGAFNDICEDQNDFSIKLKDDPLNSNSVPQQQRVFIEISCKLSGKFYKDMNKSYIIRIKGILLPRSLYVSDRIIIELSEQDLLNQSIISIFQSSESSVFTLEQKDQWKFIPSYENLKFEESKLMFPMKNPSGLACLAGDNIIETQFRLQTAARILDGDIIRFTFNKESFQLIVKQNTIVQGNTQFYPNTIKIECRGSSISSEIDLKSVITNCSFTETSNSYIFEVLINPSQLSSSQPQWDQSNIIIIYENIMPLPHFSSPSPPLGKYELLDSSKLRVYSSNQVGLEQFLQPNQAWIKLCSIELVNTHLDNENQLSQSSSNNSVQSERLEIKELKLRFDMRVGIPEDLKVEIKLDERMKMKRNNGQIGCLLDVLPSLATDTNIQCSLIITNKGTHLLNINSLQQSLSHYSSQNYPLIFVIKVHDILVDPIYSVDSPIEFKIDYRFYEESRENSALSGSSSYKHELVCSQKECSKCENVGTNCLLCTDGYFLDLESKKCLKQCKEKTLTDTVNKQCLTCKTQPNICISCKINNVTICTKCADKYILSPSGYCYLPLSPNPPNPTDPTTPPKNDTSSSPNTLQTSQTIEQQSNFEKILGVCREYLLSSVLVGCFILTYFIKIVLDLLQRKNKKDGQQHQRIAWASGLLFLANIIDLAETPYIITSGFNTSNEFQTASTFLQVEKTASLIYLGMNLCVYVYCLIILLKVMVLDDSSASVFYLFKQKDPSSQLLTPESKRNNNEVNTQRNNERDKELSPVKAAINLFVRCFVAAFGKCFCILYLNIGSKSKGWLSCDVNEQYGLLKVIQKVLSLHAILHILGSIWFAVIVTNLDHMTFSLCIDLIIFKFTMAFICFANYTKVQAILKQ</sequence>
<dbReference type="SUPFAM" id="SSF57184">
    <property type="entry name" value="Growth factor receptor domain"/>
    <property type="match status" value="1"/>
</dbReference>
<evidence type="ECO:0000256" key="1">
    <source>
        <dbReference type="SAM" id="MobiDB-lite"/>
    </source>
</evidence>
<accession>A0A513X5D9</accession>
<dbReference type="EMBL" id="MK315129">
    <property type="protein sequence ID" value="QDH09130.1"/>
    <property type="molecule type" value="Genomic_DNA"/>
</dbReference>
<evidence type="ECO:0000256" key="3">
    <source>
        <dbReference type="SAM" id="SignalP"/>
    </source>
</evidence>
<feature type="chain" id="PRO_5022146149" evidence="3">
    <location>
        <begin position="25"/>
        <end position="1504"/>
    </location>
</feature>
<feature type="transmembrane region" description="Helical" evidence="2">
    <location>
        <begin position="1472"/>
        <end position="1495"/>
    </location>
</feature>
<reference evidence="4" key="1">
    <citation type="submission" date="2018-12" db="EMBL/GenBank/DDBJ databases">
        <authorList>
            <person name="Yan G."/>
        </authorList>
    </citation>
    <scope>NUCLEOTIDE SEQUENCE</scope>
    <source>
        <strain evidence="4">20427</strain>
    </source>
</reference>
<feature type="region of interest" description="Disordered" evidence="1">
    <location>
        <begin position="1201"/>
        <end position="1223"/>
    </location>
</feature>
<feature type="transmembrane region" description="Helical" evidence="2">
    <location>
        <begin position="1242"/>
        <end position="1262"/>
    </location>
</feature>
<proteinExistence type="predicted"/>
<dbReference type="InterPro" id="IPR009030">
    <property type="entry name" value="Growth_fac_rcpt_cys_sf"/>
</dbReference>
<protein>
    <submittedName>
        <fullName evidence="4">MTBYp</fullName>
    </submittedName>
</protein>
<feature type="transmembrane region" description="Helical" evidence="2">
    <location>
        <begin position="1326"/>
        <end position="1348"/>
    </location>
</feature>
<keyword evidence="2" id="KW-0812">Transmembrane</keyword>
<name>A0A513X5D9_TETPI</name>
<evidence type="ECO:0000313" key="4">
    <source>
        <dbReference type="EMBL" id="QDH09130.1"/>
    </source>
</evidence>
<gene>
    <name evidence="4" type="primary">MTBY</name>
</gene>
<evidence type="ECO:0000256" key="2">
    <source>
        <dbReference type="SAM" id="Phobius"/>
    </source>
</evidence>
<keyword evidence="2" id="KW-1133">Transmembrane helix</keyword>
<feature type="signal peptide" evidence="3">
    <location>
        <begin position="1"/>
        <end position="24"/>
    </location>
</feature>